<organism evidence="2 3">
    <name type="scientific">Mycetohabitans endofungorum</name>
    <dbReference type="NCBI Taxonomy" id="417203"/>
    <lineage>
        <taxon>Bacteria</taxon>
        <taxon>Pseudomonadati</taxon>
        <taxon>Pseudomonadota</taxon>
        <taxon>Betaproteobacteria</taxon>
        <taxon>Burkholderiales</taxon>
        <taxon>Burkholderiaceae</taxon>
        <taxon>Mycetohabitans</taxon>
    </lineage>
</organism>
<protein>
    <submittedName>
        <fullName evidence="2">Uncharacterized protein</fullName>
    </submittedName>
</protein>
<name>A0A2P5K7K5_9BURK</name>
<dbReference type="RefSeq" id="WP_233203355.1">
    <property type="nucleotide sequence ID" value="NZ_CP062179.1"/>
</dbReference>
<sequence>MTWSSDPVRTTLANSSQLRRGRRQQFSITESVNFAQLDDALDDDIRHPFNFENHTRSDNASVWTRVRTRSGSPIRGQSRPTRRDEPATVEDQYSQRPPVNISSLSNMFRRLRSPSASKQQQPLIAEHAGTSVVSNAATIQQYLAGLNVTAGFVGVANTRFVPEMNFILSREDELILSDLEDRFASLGEACPEFRHKPSEDGRLSGILRYFSHWLNVKHGGSFADYLRSQPVTDRANIYNPTTSFDLFKNDANLKIGYGYRAKLDRAIKKFRCLLEWERGKQFSQMTGYDGLNLENSSAPTLASDARNIISLRLQMSSPKEKDADILDEFRNSPVYCGTLLKIKNFIRKEFGFDESLSIIRSEADREFNNALEVLFKADQSISKNSKSDFRRSINALRGKERALLMGDYDNLLYPRDKITSDIIYNYCKDNGISLGNSDINIKSLKVFSCWLDAKGFDIDLANILFGDHCKRQVDALMDQYVLDKEIELRFRSDIKIFVGKIRDIENIRSMLNGGAGVHNSVND</sequence>
<dbReference type="AlphaFoldDB" id="A0A2P5K7K5"/>
<feature type="region of interest" description="Disordered" evidence="1">
    <location>
        <begin position="66"/>
        <end position="98"/>
    </location>
</feature>
<evidence type="ECO:0000313" key="3">
    <source>
        <dbReference type="Proteomes" id="UP000243096"/>
    </source>
</evidence>
<keyword evidence="3" id="KW-1185">Reference proteome</keyword>
<evidence type="ECO:0000256" key="1">
    <source>
        <dbReference type="SAM" id="MobiDB-lite"/>
    </source>
</evidence>
<dbReference type="EMBL" id="PRDW01000014">
    <property type="protein sequence ID" value="PPB82054.1"/>
    <property type="molecule type" value="Genomic_DNA"/>
</dbReference>
<dbReference type="Proteomes" id="UP000243096">
    <property type="component" value="Unassembled WGS sequence"/>
</dbReference>
<gene>
    <name evidence="2" type="ORF">B0O95_11421</name>
</gene>
<evidence type="ECO:0000313" key="2">
    <source>
        <dbReference type="EMBL" id="PPB82054.1"/>
    </source>
</evidence>
<reference evidence="2 3" key="1">
    <citation type="submission" date="2018-01" db="EMBL/GenBank/DDBJ databases">
        <title>Genomic Encyclopedia of Type Strains, Phase III (KMG-III): the genomes of soil and plant-associated and newly described type strains.</title>
        <authorList>
            <person name="Whitman W."/>
        </authorList>
    </citation>
    <scope>NUCLEOTIDE SEQUENCE [LARGE SCALE GENOMIC DNA]</scope>
    <source>
        <strain evidence="2 3">HKI456</strain>
    </source>
</reference>
<comment type="caution">
    <text evidence="2">The sequence shown here is derived from an EMBL/GenBank/DDBJ whole genome shotgun (WGS) entry which is preliminary data.</text>
</comment>
<proteinExistence type="predicted"/>
<accession>A0A2P5K7K5</accession>